<feature type="region of interest" description="Disordered" evidence="6">
    <location>
        <begin position="206"/>
        <end position="225"/>
    </location>
</feature>
<organism evidence="8 9">
    <name type="scientific">Plakobranchus ocellatus</name>
    <dbReference type="NCBI Taxonomy" id="259542"/>
    <lineage>
        <taxon>Eukaryota</taxon>
        <taxon>Metazoa</taxon>
        <taxon>Spiralia</taxon>
        <taxon>Lophotrochozoa</taxon>
        <taxon>Mollusca</taxon>
        <taxon>Gastropoda</taxon>
        <taxon>Heterobranchia</taxon>
        <taxon>Euthyneura</taxon>
        <taxon>Panpulmonata</taxon>
        <taxon>Sacoglossa</taxon>
        <taxon>Placobranchoidea</taxon>
        <taxon>Plakobranchidae</taxon>
        <taxon>Plakobranchus</taxon>
    </lineage>
</organism>
<feature type="disulfide bond" evidence="4">
    <location>
        <begin position="1274"/>
        <end position="1284"/>
    </location>
</feature>
<feature type="disulfide bond" evidence="4">
    <location>
        <begin position="1166"/>
        <end position="1176"/>
    </location>
</feature>
<dbReference type="Gene3D" id="3.10.250.10">
    <property type="entry name" value="SRCR-like domain"/>
    <property type="match status" value="10"/>
</dbReference>
<evidence type="ECO:0000313" key="9">
    <source>
        <dbReference type="Proteomes" id="UP000735302"/>
    </source>
</evidence>
<evidence type="ECO:0000256" key="5">
    <source>
        <dbReference type="SAM" id="Coils"/>
    </source>
</evidence>
<dbReference type="SMART" id="SM00202">
    <property type="entry name" value="SR"/>
    <property type="match status" value="9"/>
</dbReference>
<dbReference type="SUPFAM" id="SSF56487">
    <property type="entry name" value="SRCR-like"/>
    <property type="match status" value="10"/>
</dbReference>
<dbReference type="InterPro" id="IPR036772">
    <property type="entry name" value="SRCR-like_dom_sf"/>
</dbReference>
<feature type="domain" description="SRCR" evidence="7">
    <location>
        <begin position="449"/>
        <end position="551"/>
    </location>
</feature>
<feature type="disulfide bond" evidence="4">
    <location>
        <begin position="1379"/>
        <end position="1389"/>
    </location>
</feature>
<comment type="caution">
    <text evidence="8">The sequence shown here is derived from an EMBL/GenBank/DDBJ whole genome shotgun (WGS) entry which is preliminary data.</text>
</comment>
<feature type="disulfide bond" evidence="4">
    <location>
        <begin position="378"/>
        <end position="439"/>
    </location>
</feature>
<feature type="domain" description="SRCR" evidence="7">
    <location>
        <begin position="1090"/>
        <end position="1198"/>
    </location>
</feature>
<keyword evidence="3 4" id="KW-1015">Disulfide bond</keyword>
<feature type="disulfide bond" evidence="4">
    <location>
        <begin position="754"/>
        <end position="764"/>
    </location>
</feature>
<dbReference type="PANTHER" id="PTHR19331">
    <property type="entry name" value="SCAVENGER RECEPTOR DOMAIN-CONTAINING"/>
    <property type="match status" value="1"/>
</dbReference>
<feature type="disulfide bond" evidence="4">
    <location>
        <begin position="365"/>
        <end position="429"/>
    </location>
</feature>
<evidence type="ECO:0000256" key="3">
    <source>
        <dbReference type="ARBA" id="ARBA00023157"/>
    </source>
</evidence>
<evidence type="ECO:0000256" key="1">
    <source>
        <dbReference type="ARBA" id="ARBA00022729"/>
    </source>
</evidence>
<evidence type="ECO:0000259" key="7">
    <source>
        <dbReference type="PROSITE" id="PS50287"/>
    </source>
</evidence>
<evidence type="ECO:0000256" key="4">
    <source>
        <dbReference type="PROSITE-ProRule" id="PRU00196"/>
    </source>
</evidence>
<dbReference type="GO" id="GO:0016020">
    <property type="term" value="C:membrane"/>
    <property type="evidence" value="ECO:0007669"/>
    <property type="project" value="InterPro"/>
</dbReference>
<comment type="caution">
    <text evidence="4">Lacks conserved residue(s) required for the propagation of feature annotation.</text>
</comment>
<feature type="disulfide bond" evidence="4">
    <location>
        <begin position="632"/>
        <end position="642"/>
    </location>
</feature>
<name>A0AAV4C045_9GAST</name>
<feature type="domain" description="SRCR" evidence="7">
    <location>
        <begin position="1323"/>
        <end position="1411"/>
    </location>
</feature>
<keyword evidence="2" id="KW-0677">Repeat</keyword>
<feature type="domain" description="SRCR" evidence="7">
    <location>
        <begin position="1203"/>
        <end position="1303"/>
    </location>
</feature>
<feature type="disulfide bond" evidence="4">
    <location>
        <begin position="1050"/>
        <end position="1060"/>
    </location>
</feature>
<feature type="domain" description="SRCR" evidence="7">
    <location>
        <begin position="678"/>
        <end position="786"/>
    </location>
</feature>
<dbReference type="InterPro" id="IPR001190">
    <property type="entry name" value="SRCR"/>
</dbReference>
<keyword evidence="5" id="KW-0175">Coiled coil</keyword>
<feature type="domain" description="SRCR" evidence="7">
    <location>
        <begin position="811"/>
        <end position="910"/>
    </location>
</feature>
<dbReference type="Proteomes" id="UP000735302">
    <property type="component" value="Unassembled WGS sequence"/>
</dbReference>
<keyword evidence="1" id="KW-0732">Signal</keyword>
<accession>A0AAV4C045</accession>
<dbReference type="EMBL" id="BLXT01005617">
    <property type="protein sequence ID" value="GFO24742.1"/>
    <property type="molecule type" value="Genomic_DNA"/>
</dbReference>
<feature type="compositionally biased region" description="Basic and acidic residues" evidence="6">
    <location>
        <begin position="73"/>
        <end position="92"/>
    </location>
</feature>
<gene>
    <name evidence="8" type="ORF">PoB_005124700</name>
</gene>
<feature type="disulfide bond" evidence="4">
    <location>
        <begin position="880"/>
        <end position="890"/>
    </location>
</feature>
<proteinExistence type="predicted"/>
<keyword evidence="9" id="KW-1185">Reference proteome</keyword>
<dbReference type="Pfam" id="PF00530">
    <property type="entry name" value="SRCR"/>
    <property type="match status" value="9"/>
</dbReference>
<feature type="coiled-coil region" evidence="5">
    <location>
        <begin position="160"/>
        <end position="187"/>
    </location>
</feature>
<evidence type="ECO:0000256" key="6">
    <source>
        <dbReference type="SAM" id="MobiDB-lite"/>
    </source>
</evidence>
<protein>
    <recommendedName>
        <fullName evidence="7">SRCR domain-containing protein</fullName>
    </recommendedName>
</protein>
<feature type="disulfide bond" evidence="4">
    <location>
        <begin position="1495"/>
        <end position="1505"/>
    </location>
</feature>
<feature type="domain" description="SRCR" evidence="7">
    <location>
        <begin position="1419"/>
        <end position="1529"/>
    </location>
</feature>
<evidence type="ECO:0000313" key="8">
    <source>
        <dbReference type="EMBL" id="GFO24742.1"/>
    </source>
</evidence>
<sequence>MLTETAPRTTRTRTTNVGLEMDYSCICGRRFATERGMKIHRTKMGCLNMSSQQQRTAIADKTLENQSQVQNHSAKEIQAENRDDVPRHPSSDKRHKINFRPASSGKQWEDLDSKIVLKIESLLGKSTLEHKLATFGDIVYQTCLDTFGAKQTQTKCPPQRSRRQVEMDTLRKQKRKLKKQIRAASSEETNGLLVIWRQLKARHSALSRAESARKKRSQKRKNQERFIRDPFQFARQLFQQPKSGTLTVEREELETHLKKTYSDPTREIPVEETTGLVWPAAPGIKFDSKPPSLQEMRLGRSALLCLAVLCSQASGQQISTVEPASLTTAQDSRYYVRLFNATHAGHYLHGGIEISETGNSWGFVCAEEFHNDNGLVLCKMFGFSRGEVIAGGVLGQSQEGRFPDRLICSARNASLSECIAASRRQGDSCTARDTAGVICFNNTRDVLDMRLQDGTESTTQVSGRLEVRLTPITPWGTVCDDSFTDRSATSACRFLGYQYGEFDMIGLFGSGKQTLLDEVYCRENQEFLDCEHDSWGLHDCAPSEDVGIQCMNTSVRLLSAIADDPSVGSVELFITSKGGWFEVCDEDWDDNDAKVVCRELGFEDGKALKRNSLGLVSYGSLTALGSVTNVNCVGTEPALSNCSMDSIKLCKFHGSIIDLAAVVCYPTPVSQVDMADAVRIASDPGASPEVGYVEIRHLGVWGRICEEVSIFEFPLMSDAEATVVCKMAGYAGGQRIASRISDDTHHIWLRGMKCNGSETSIDQCQLPEWGSPGLVDCLAPLRVLCYKSGQFGVPLSQCTSGVASFACYEEVKLEPRSGFSGIPQFYHLQTEQWKSFCGLYFTDTEAQVICRQLGYQDGQKVPEGSFGPFRASHFPLSVSCNGSESHLAQCTIRNQTSCDQQSEYAAVSCYNVSDTSGQGYPTGIPICCSGLFRRETAAMHPELIYACDGSEPQLKNCTETRLPIGVCASYASVACLSEAVSDDYHVTLANIDHGPIEILYYGIAGFVCADNFKHSDASAVCREEGYNSGLAFHWRDQHEDSLFWASQLHCSGTESKISECPGFALGQSSRCPNIAGAECLMSNDDGNVNLRLNGSHTRGMVEVQIRGRWGSLCLKDMADRVQRNADMDPEANVLCRQLGFTQGGVFLVSSTFNRSSVYVMLTGLRCNGNETKISDCDMFRGNDVQCESHAYDAALQCFVGAQLQVIPPVPDSSHGILKVRKNGMTWHPVCDTGITDREATVACRTLGFSYGKMQCCNAVGGQISMAESITRLTCAGDETDVTNCTMSVAGNCTSGQYAYVHCSSRDPFPPENLRTYRMADFFGNATVERFGVQGGVCADGFGDEEAMVMCRELGYNTGQAIHSFDTNMNYLFMLNHINCSGTESRISQCMMPSLSNSGTCVSGKAAMILCKRTNADIVARIGSGGVSPDSGQAQLVLDGRIMYIDVSGRDTDLSQLANVFCRSVTNKSYAYGLPVRRTISGTVTRDTILMSNVNCQGQEESILDCSAVFAPRYASFDVSRNRLLYVNCNSGDEKNASFHMT</sequence>
<evidence type="ECO:0000256" key="2">
    <source>
        <dbReference type="ARBA" id="ARBA00022737"/>
    </source>
</evidence>
<reference evidence="8 9" key="1">
    <citation type="journal article" date="2021" name="Elife">
        <title>Chloroplast acquisition without the gene transfer in kleptoplastic sea slugs, Plakobranchus ocellatus.</title>
        <authorList>
            <person name="Maeda T."/>
            <person name="Takahashi S."/>
            <person name="Yoshida T."/>
            <person name="Shimamura S."/>
            <person name="Takaki Y."/>
            <person name="Nagai Y."/>
            <person name="Toyoda A."/>
            <person name="Suzuki Y."/>
            <person name="Arimoto A."/>
            <person name="Ishii H."/>
            <person name="Satoh N."/>
            <person name="Nishiyama T."/>
            <person name="Hasebe M."/>
            <person name="Maruyama T."/>
            <person name="Minagawa J."/>
            <person name="Obokata J."/>
            <person name="Shigenobu S."/>
        </authorList>
    </citation>
    <scope>NUCLEOTIDE SEQUENCE [LARGE SCALE GENOMIC DNA]</scope>
</reference>
<feature type="region of interest" description="Disordered" evidence="6">
    <location>
        <begin position="66"/>
        <end position="98"/>
    </location>
</feature>
<feature type="disulfide bond" evidence="4">
    <location>
        <begin position="408"/>
        <end position="418"/>
    </location>
</feature>
<feature type="domain" description="SRCR" evidence="7">
    <location>
        <begin position="977"/>
        <end position="1080"/>
    </location>
</feature>
<feature type="domain" description="SRCR" evidence="7">
    <location>
        <begin position="336"/>
        <end position="440"/>
    </location>
</feature>
<dbReference type="PROSITE" id="PS50287">
    <property type="entry name" value="SRCR_2"/>
    <property type="match status" value="10"/>
</dbReference>
<feature type="domain" description="SRCR" evidence="7">
    <location>
        <begin position="555"/>
        <end position="665"/>
    </location>
</feature>